<reference evidence="1" key="1">
    <citation type="submission" date="2018-05" db="EMBL/GenBank/DDBJ databases">
        <authorList>
            <person name="Lanie J.A."/>
            <person name="Ng W.-L."/>
            <person name="Kazmierczak K.M."/>
            <person name="Andrzejewski T.M."/>
            <person name="Davidsen T.M."/>
            <person name="Wayne K.J."/>
            <person name="Tettelin H."/>
            <person name="Glass J.I."/>
            <person name="Rusch D."/>
            <person name="Podicherti R."/>
            <person name="Tsui H.-C.T."/>
            <person name="Winkler M.E."/>
        </authorList>
    </citation>
    <scope>NUCLEOTIDE SEQUENCE</scope>
</reference>
<sequence length="30" mass="3656">HKENHKKGYTVMLFLKLRKPHSNHVTRQDI</sequence>
<accession>A0A382DX24</accession>
<proteinExistence type="predicted"/>
<feature type="non-terminal residue" evidence="1">
    <location>
        <position position="1"/>
    </location>
</feature>
<evidence type="ECO:0000313" key="1">
    <source>
        <dbReference type="EMBL" id="SVB42454.1"/>
    </source>
</evidence>
<gene>
    <name evidence="1" type="ORF">METZ01_LOCUS195308</name>
</gene>
<name>A0A382DX24_9ZZZZ</name>
<dbReference type="EMBL" id="UINC01041329">
    <property type="protein sequence ID" value="SVB42454.1"/>
    <property type="molecule type" value="Genomic_DNA"/>
</dbReference>
<organism evidence="1">
    <name type="scientific">marine metagenome</name>
    <dbReference type="NCBI Taxonomy" id="408172"/>
    <lineage>
        <taxon>unclassified sequences</taxon>
        <taxon>metagenomes</taxon>
        <taxon>ecological metagenomes</taxon>
    </lineage>
</organism>
<protein>
    <submittedName>
        <fullName evidence="1">Uncharacterized protein</fullName>
    </submittedName>
</protein>
<dbReference type="AlphaFoldDB" id="A0A382DX24"/>